<gene>
    <name evidence="2" type="ORF">TPAB3V08_LOCUS6471</name>
</gene>
<reference evidence="2" key="1">
    <citation type="submission" date="2021-03" db="EMBL/GenBank/DDBJ databases">
        <authorList>
            <person name="Tran Van P."/>
        </authorList>
    </citation>
    <scope>NUCLEOTIDE SEQUENCE</scope>
</reference>
<dbReference type="EMBL" id="CAJPIN010009753">
    <property type="protein sequence ID" value="CAG2059508.1"/>
    <property type="molecule type" value="Genomic_DNA"/>
</dbReference>
<feature type="signal peptide" evidence="1">
    <location>
        <begin position="1"/>
        <end position="24"/>
    </location>
</feature>
<protein>
    <recommendedName>
        <fullName evidence="4">Fibronectin type-III domain-containing protein</fullName>
    </recommendedName>
</protein>
<proteinExistence type="predicted"/>
<dbReference type="Proteomes" id="UP001153148">
    <property type="component" value="Unassembled WGS sequence"/>
</dbReference>
<evidence type="ECO:0008006" key="4">
    <source>
        <dbReference type="Google" id="ProtNLM"/>
    </source>
</evidence>
<organism evidence="2 3">
    <name type="scientific">Timema podura</name>
    <name type="common">Walking stick</name>
    <dbReference type="NCBI Taxonomy" id="61482"/>
    <lineage>
        <taxon>Eukaryota</taxon>
        <taxon>Metazoa</taxon>
        <taxon>Ecdysozoa</taxon>
        <taxon>Arthropoda</taxon>
        <taxon>Hexapoda</taxon>
        <taxon>Insecta</taxon>
        <taxon>Pterygota</taxon>
        <taxon>Neoptera</taxon>
        <taxon>Polyneoptera</taxon>
        <taxon>Phasmatodea</taxon>
        <taxon>Timematodea</taxon>
        <taxon>Timematoidea</taxon>
        <taxon>Timematidae</taxon>
        <taxon>Timema</taxon>
    </lineage>
</organism>
<sequence>MAIKIKMWFPTIVIVVVGITQIESRNCSELSSVTNLKIARKDSSLAIEWTASNSTEECLEGYELCLSAISFENTNITCYNVSKNETSFSSNDDIYYCVEYKATLTVLGADGLRSRSSSGSLQAFPSTTIDPLVNLTKTANSSSIAITNNQNNLQRSFCHSQLVTKQPATLVLSFATRNKTTGNARFVIRNS</sequence>
<feature type="chain" id="PRO_5045901340" description="Fibronectin type-III domain-containing protein" evidence="1">
    <location>
        <begin position="25"/>
        <end position="191"/>
    </location>
</feature>
<name>A0ABN7NVB7_TIMPD</name>
<keyword evidence="1" id="KW-0732">Signal</keyword>
<evidence type="ECO:0000313" key="2">
    <source>
        <dbReference type="EMBL" id="CAG2059508.1"/>
    </source>
</evidence>
<comment type="caution">
    <text evidence="2">The sequence shown here is derived from an EMBL/GenBank/DDBJ whole genome shotgun (WGS) entry which is preliminary data.</text>
</comment>
<evidence type="ECO:0000256" key="1">
    <source>
        <dbReference type="SAM" id="SignalP"/>
    </source>
</evidence>
<keyword evidence="3" id="KW-1185">Reference proteome</keyword>
<evidence type="ECO:0000313" key="3">
    <source>
        <dbReference type="Proteomes" id="UP001153148"/>
    </source>
</evidence>
<accession>A0ABN7NVB7</accession>